<proteinExistence type="predicted"/>
<keyword evidence="3" id="KW-0963">Cytoplasm</keyword>
<evidence type="ECO:0000256" key="4">
    <source>
        <dbReference type="ARBA" id="ARBA00023069"/>
    </source>
</evidence>
<dbReference type="Pfam" id="PF22544">
    <property type="entry name" value="HYDIN_VesB_CFA65-like_Ig"/>
    <property type="match status" value="1"/>
</dbReference>
<dbReference type="Gene3D" id="3.40.50.300">
    <property type="entry name" value="P-loop containing nucleotide triphosphate hydrolases"/>
    <property type="match status" value="1"/>
</dbReference>
<feature type="region of interest" description="Disordered" evidence="7">
    <location>
        <begin position="1911"/>
        <end position="1931"/>
    </location>
</feature>
<evidence type="ECO:0000256" key="6">
    <source>
        <dbReference type="SAM" id="Coils"/>
    </source>
</evidence>
<sequence>MLKQQQANSLAQMLNLKTSQDFGRVLCWEQESSTMLLLNDSNILLELQFTSNSQEFTVSPSQLNLSPNETQTVTICCLPKKQGQCVGQIQVQLNGFVTTQIPVSCECYESPFVVEPQDIESFRQTLVTQSEGATARLSNTGQKAFTYEIMKFPLPTQAGDPLYSDHQFSLAVLKGKVYPQGSTQIQVQFTPQEAGVHDSTLWLQISGRNSRIPIKLRATATAPDVDFDVDVLDFDKITIGASSQIQFEMQNYSKIQVEFCLVEPDMYNADFPHLEFSQTKGVIPAEAAISLNLILTPRKLGKIQQKVEFAVLGCSKNAILEVQSECVAPKIDLKTDLDKIEIEYEGRVIEAPVLDFGVVPYGFGSQKEIHVYNSSPVRQELLMKIEPDENVKKDRAQALLIANDFNVAPNRIALESGEHRTVSITLLPKHNSNLSSYRGFQMSVYSKCQTKALTYGVLQATVINAKFQLSPQVFELKQSYVGYEHKIELEIKNISQVVGRWLFPPQELNDACVITCDQQTGVLAAEGVQKLTCTLIPRGPGNIVVPISFLSDVGDKQQMQCMVQYSAAGPVVTTNVETVRFNNVRLLDPVSKSIIMSSKSLSDARVKISAAKPGSFFTIKEKYQNFILKAGTQQEVQIDFMANVQGVHSDQLIIYSELANSACEVSDEVLKQISTLQRIKMTGEARGTSLICPDQDFQVNQDLDAGVFFTTEQLVKEVRIENHGPDQQTLTWYPMANKTSSDSFILQIENNKQIVEPGQFVVFYFTGKSAKSIEKQEMWNLRTNIQGKSTDTAFQINFHFKFVETQIQLIDEQNNTLQLGQNATVVNFTHEEFPVFGSLEDFFVENKEEKQLKVIEMGDGSLIYKNSNTVRTLKIKNTSLLACRVQLLIKTPFYIKMENSEIDQLEPEADIQQSGKQFESFILRKQNDTESLTIGIDESFCINDRICKEIQGKLQITLLPMDQMPANPPVVKIPLHASVKFPSVEFRSCTQQFFDDQQNQPAEQFYDKLSKFSSIDFGSTVPGTPINRFIFVKNISIYPLQLAWQLANFNMANCRFDITPNNVSGNSGITPQQIILFQCKFNCDAGEKPSMKISDVGAICEIIGGPVHEYKISAQISNLAVDVSPSHINLAEISFCGESVQSVFIQNMSDVQTQIQLRTVKESLPFIKKLNDTPIMANDANVWDFSLEGGQKREIKLTLIPRVPGRFYIPLYVKIGHLEEILIPVSGVAYVEQLSISGKNGLLKRSEQHIPWNTACKFPSYDAFLKAAFTYQKYISTTLNQPSTLDKEVSEDGSITVNSKFYPYDQSATLNVTQDLLTLTDQLIQTHVEAFKHQNFEKTSKVVSRARSRAEAVKLSPFINENPFAVIKTVSELPKYPILFHYNCEFSAVSRLSTTSQQLTITNTGSTSLSINFERRFYFPFGIQIEPEKISRLPQGESVQITIQYTPQADCPLGESKFLIPLIFKTGAYGLISCSAKVTIPSIKPLNLMSLAQHFAEFPVQIKEKDELQILHFGKCMFGRALKFQIQLQNPSQLQANFSCDVNGGSVSVYELTSKAEIDLKGKIQHKLDDVFTISSTNSSISPNGESLLAVTFKPNDCHQVQYGQGILFRGEIRFAIKTGIESITKMSIQLVGIGYYPQIKADKSTVHIPAVFPREISQRFSSVELVNDSDQPMELYIEEYDQMHKIENVLLNVLAIIEGTSSSKRTRTSNDVTYETFFNDIADGGANLSEQLIGKLNGMGLQQLADYLVLNYDLLASQPQIVKLFIEKLNQKGEKPGSQMDEPKSRARSAMSTISANLTQKQLQRTKEYDALFDNNDFSYDITLEEQNAIKYGKQAITVLKNRSFRISSEDSMFSNIPFGVYLVHGAPLSGKTTFCKKIQQKYNVKGSTIPIITFDQILGESQTLQKYKKLQEQEQSQPNNKKPVKGQQVEAVDPNAFKKLPEYIDELAQEFCSKLNNYYEQNNEQYIKLGLIIDGLHSQYVDDVLGFFQILSKMLQQFMKPTLYDKQVLSSRVAFYPILLDLPPVMARKRSIDAIVSEYKDAEMESQSAKTQEQQQEAIQRMNLAKTAMIDAKQYFDDESKVQDSETKLDLEWIQQRYTKINANQDILGQSQQSYLQSVNQLEQLFKQLKEYIYTLHKDLLLREMSDADKSPEQLAYDQIANEVKQTQTELQSSKKADVKKVQQKYDELVIKLQEAQTKLPANPIDLLPTDNLFKFIQSYIPECDINVESQFENLVSKVLHRYLTAFDCYWQVQQQVMLISGNAKVNKLQVVEELLVQVALNPSNAELLKQRLQNPEDEINQILNGSKSLKATLLTSYSQLPDDSKQLFQVVPISSDYMEFIEKNISRRDALKVEVDQMLVNVKTLTKPQQLELQQKQKELQFLDDQCKIQLSQQTQQIEAGFARWIIPAKGSKKVYFRLMANKIMKQDIELVFKSRTTALKIPIKVEAECDWPHIQKDWMNILPKDYDKKHNLLDFGFLRTGVQCPELFQRALTESDPITNKMSYQEILKVFTEKGSVFLQQHFRTIMLENDSVFPAKVALVLDNQLNGEQPTQAMKKIFDEKDDKEKTDKNKDAKKDVKKVETKLPPFIIYPQKALLQPGEKIYAFISSFPETTAQNTAQLYIGVESNPEYSTLSLKSTTVVPSVKYTVPECQTELLPNARQQDTIVELCARLNNQQIEKKQVKKPDPKKPEAKVDTQLLLNIPRISLKNSNSVEIPVTNTSDLPLYVQFVPQFKDENIQSFAEQFKFEETAKGFKSCDIIIKGNYTIPPSTIYAITNKHLTVTNTKFMLKAQETGTIKFEFQSKQHVQLIYPGKLLISQYCNKTDPSECTISQLQNFAQLYKTPIVANPLVVVAEAHNVDAFVAVTQVIQSADRIPPKDVVYKVDNPSQDINFGVCKALTHFQAEALIINNGPYEVKFDINILSAYKSQLQIIQQADQSQVKQKGKVEELPISYVYQQEGVLAAGQQEKPATKDKVDKTQKIDASAEKNNQKLIKFDYYSSSLQDLQNQAFASIQFSDPTTKQLLSKTTVNITVKVKYSDVQVSPDRVLHFGDFAHGKITQKIITVENVGPFPTQFAFETLTTCLKRYYITGQISQFSQEYAAAISGLKYDKNKLIQNGILMENNQQQVDPKKPVKADPKQVAQPNTLKAGPFVISPCNFSLAPNQKQQITISFSAIGTIENKELFVIDYSNRLYNKPIGANITDSIMDGLEKDVLSDQQKLPDLAAAFPYKRQLIEDFILQPVIRYSISGNSQIPGISAEPSDLFEEQQLVNQAVSDPVLITEGAQYSVLANQLCLGGCQLNNKIIERVKLYNPYSVETNVALIITTSQDPVEQIIMNQIGDSVQRITQFIDQNSNKAGEPLTQKTDKKQDKNTKDKVDLVSNDDEAWRIDKQFVQVLPHESVYISVMYQPTKQVQSRARFIAVSLDTWLRVADTMKKADKTETEKNVWTQLQKAYSEKDSKSSTIEVKLWAVGVLPEVVLGPKFVQMQDVFVNAQNEATESQQVFIKNIGRVPCKFSIQIKSQLGFDYFALQKSENSSVEPENRLFTGLKEVGANSTVYFNVVPYLKNLPSETTTIDAIIQANIMISEDKYSGLEIPLKMTIVKAQVCVQGPDKRDKIRDKFLADVIQGIFAVPDTPQTAYITNQLQQCITEAQCFTQMRQQTIQQLNLMQDKPEYKQLVFLKDTVPTDQIQSPMFLTNQSSTVQRFEIDNEQQKKLNIEIVPSVGHINPNSKIQLMVKMLQPQQEVDPKAKKQIVQNRNILFGTPLLIKLIPIHLKKYKAQSWDNSQQQIVYLTDSVTAKSERKVEILAEPEYDVIPNQQVMIKLQKELEDLQSQVQKKVKLQPPQIQRMQFLSKTLENQLEASALTASYFVEANLFGCYHVQTLKFYFKAEQQLQQITPQQINEQLSSIDFPFQEIPILQSSSLQLLALNDGLSAPETQFIDKDASAFKVVSNSAFMPRPDLFATAVKEQYPTITENTQAQQILTKIGVKGADKNFITTFAAKFTNPELSPYVQTIDITYEPRIPGTFDETFISKASALQLHFTASASLPLCHIECALSKYLQLQRPASLITPYIFSNLLASNSKAVKVLQINSVGIASKSASTLSILNTIAQSYEIHLQRLPESSSKIQTNLNQYVISSGEKMQLKFTYEPDRLSLKGTAEEAFYIIKIPAYDIKIPLLVVGIPQEPDVGVSTNKINFGPVGFQQVKQLEVQLINKESTGFNFKILPNKSQFEVKVTPSQGIVPAKGQTTLLLTCNPSLEGKVSEIVQIEIAKKSMPLQLNVKYECFKAKHQLELLPENEQVGIARTISNILDLDLGSVFVADSKQRVLKITNVGSNPLQFTTELKLERIITTARRDTMELRKVLENVILSVDNAIQQQNVYQIDAHTSALINIKFAPKEALTLDRQFGLCLYVKVPNIGAQRINIYAKSQRPGLQTDKTELDYGIVLTDLAMDKCQVRTIKFTNQDRLPLILEYISDSSDFCILTKPLQEPLKPGQSLDVDIRFQPVFAQKFASTLSVTVNGLYKLKYSLFGSAVNHNFSVDQKSLQMGSILIKSRPTNKAIILRNNTLASVNVEIQLNKDYEVPTGLFYTISSIDSQADIATKTLEMMNNWESRMLKKKYLETLPKTLQISPNSAAAIQSFYLPSVRQQPFNIPGSVLIEGCHTLEKMFYIEGCGIGASARLLNQQVDLPACLENSFVQQEFSIENTGDVPITYVIDLPPKNIVKRNILMLFEKKIIQIRPQSATIQPGQTFAVQVKFAPPTGTPPGRIEIPPIQIDYEYQDQRVSLGQLALKAICESNQKFNSISSVELKFQCTARSQEVKQTRIENATTNAFEVKTVLQLADARHFRVPDRLVIPPGGVDFKVVYKPLSQSTKEKPHTARLIVASPEGGACIYELIGVAVQPTVDGYVTNITAQQPVVDAKAPAAKAKGAVAPPTASTLPVPTTDNIIQLQKITAYKPVQILIPIANWETQMQRFVISHSFSSPQQENLCRFVYPQFVDVAPNSDPRGVEIQFTAFILNRFDGYLTFKNEVSNEFLKFQFALECTQSLPLQTVVFETTVRDPHTKTILVPNLIQKLSKIEPKQTRNDLKFDAPVLKISAKQISAQSKLTFKPTVPCQNTDYVLDYENTLIQENGQEVKLAPIQIMLQLTANPPRPSSPVKVAADLGKTLQFQITLKNETKDKSGFCVGVTQSTDVQELYALLQNMPQNAKTNTIVDNKRIFQTINGIASTQSEIQVEAGSGFTVQMTFQPKQIGEFQANIVVFHKTGGIWLVPVLGKCTKPPALGSIAFE</sequence>
<evidence type="ECO:0000256" key="1">
    <source>
        <dbReference type="ARBA" id="ARBA00004138"/>
    </source>
</evidence>
<feature type="compositionally biased region" description="Basic and acidic residues" evidence="7">
    <location>
        <begin position="3371"/>
        <end position="3382"/>
    </location>
</feature>
<comment type="subcellular location">
    <subcellularLocation>
        <location evidence="1">Cell projection</location>
        <location evidence="1">Cilium</location>
    </subcellularLocation>
    <subcellularLocation>
        <location evidence="2">Cytoplasm</location>
    </subcellularLocation>
</comment>
<evidence type="ECO:0000256" key="3">
    <source>
        <dbReference type="ARBA" id="ARBA00022490"/>
    </source>
</evidence>
<protein>
    <recommendedName>
        <fullName evidence="8">HYDIN/VesB/CFA65-like Ig-like domain-containing protein</fullName>
    </recommendedName>
</protein>
<dbReference type="PANTHER" id="PTHR23053:SF0">
    <property type="entry name" value="HYDROCEPHALUS-INDUCING PROTEIN HOMOLOG"/>
    <property type="match status" value="1"/>
</dbReference>
<keyword evidence="4" id="KW-0969">Cilium</keyword>
<dbReference type="Gene3D" id="2.60.40.10">
    <property type="entry name" value="Immunoglobulins"/>
    <property type="match status" value="11"/>
</dbReference>
<name>A0AA86PR05_9EUKA</name>
<dbReference type="EMBL" id="CATOUU010000721">
    <property type="protein sequence ID" value="CAI9944071.1"/>
    <property type="molecule type" value="Genomic_DNA"/>
</dbReference>
<evidence type="ECO:0000256" key="7">
    <source>
        <dbReference type="SAM" id="MobiDB-lite"/>
    </source>
</evidence>
<evidence type="ECO:0000313" key="11">
    <source>
        <dbReference type="Proteomes" id="UP001642409"/>
    </source>
</evidence>
<dbReference type="InterPro" id="IPR033305">
    <property type="entry name" value="Hydin-like"/>
</dbReference>
<dbReference type="InterPro" id="IPR013783">
    <property type="entry name" value="Ig-like_fold"/>
</dbReference>
<evidence type="ECO:0000313" key="10">
    <source>
        <dbReference type="EMBL" id="CAL6019481.1"/>
    </source>
</evidence>
<keyword evidence="11" id="KW-1185">Reference proteome</keyword>
<gene>
    <name evidence="10" type="ORF">HINF_LOCUS26968</name>
    <name evidence="9" type="ORF">HINF_LOCUS31716</name>
</gene>
<feature type="coiled-coil region" evidence="6">
    <location>
        <begin position="2159"/>
        <end position="2201"/>
    </location>
</feature>
<comment type="caution">
    <text evidence="9">The sequence shown here is derived from an EMBL/GenBank/DDBJ whole genome shotgun (WGS) entry which is preliminary data.</text>
</comment>
<evidence type="ECO:0000256" key="5">
    <source>
        <dbReference type="ARBA" id="ARBA00023273"/>
    </source>
</evidence>
<dbReference type="GO" id="GO:0003341">
    <property type="term" value="P:cilium movement"/>
    <property type="evidence" value="ECO:0007669"/>
    <property type="project" value="TreeGrafter"/>
</dbReference>
<feature type="domain" description="HYDIN/VesB/CFA65-like Ig-like" evidence="8">
    <location>
        <begin position="223"/>
        <end position="323"/>
    </location>
</feature>
<dbReference type="GO" id="GO:1904158">
    <property type="term" value="P:axonemal central apparatus assembly"/>
    <property type="evidence" value="ECO:0007669"/>
    <property type="project" value="TreeGrafter"/>
</dbReference>
<evidence type="ECO:0000256" key="2">
    <source>
        <dbReference type="ARBA" id="ARBA00004496"/>
    </source>
</evidence>
<organism evidence="9">
    <name type="scientific">Hexamita inflata</name>
    <dbReference type="NCBI Taxonomy" id="28002"/>
    <lineage>
        <taxon>Eukaryota</taxon>
        <taxon>Metamonada</taxon>
        <taxon>Diplomonadida</taxon>
        <taxon>Hexamitidae</taxon>
        <taxon>Hexamitinae</taxon>
        <taxon>Hexamita</taxon>
    </lineage>
</organism>
<dbReference type="InterPro" id="IPR027417">
    <property type="entry name" value="P-loop_NTPase"/>
</dbReference>
<keyword evidence="5" id="KW-0966">Cell projection</keyword>
<evidence type="ECO:0000313" key="9">
    <source>
        <dbReference type="EMBL" id="CAI9944071.1"/>
    </source>
</evidence>
<dbReference type="PANTHER" id="PTHR23053">
    <property type="entry name" value="DLEC1 DELETED IN LUNG AND ESOPHAGEAL CANCER 1"/>
    <property type="match status" value="1"/>
</dbReference>
<reference evidence="10 11" key="2">
    <citation type="submission" date="2024-07" db="EMBL/GenBank/DDBJ databases">
        <authorList>
            <person name="Akdeniz Z."/>
        </authorList>
    </citation>
    <scope>NUCLEOTIDE SEQUENCE [LARGE SCALE GENOMIC DNA]</scope>
</reference>
<accession>A0AA86PR05</accession>
<evidence type="ECO:0000259" key="8">
    <source>
        <dbReference type="Pfam" id="PF22544"/>
    </source>
</evidence>
<dbReference type="EMBL" id="CAXDID020000083">
    <property type="protein sequence ID" value="CAL6019481.1"/>
    <property type="molecule type" value="Genomic_DNA"/>
</dbReference>
<keyword evidence="6" id="KW-0175">Coiled coil</keyword>
<dbReference type="GO" id="GO:0005930">
    <property type="term" value="C:axoneme"/>
    <property type="evidence" value="ECO:0007669"/>
    <property type="project" value="TreeGrafter"/>
</dbReference>
<feature type="region of interest" description="Disordered" evidence="7">
    <location>
        <begin position="3361"/>
        <end position="3382"/>
    </location>
</feature>
<reference evidence="9" key="1">
    <citation type="submission" date="2023-06" db="EMBL/GenBank/DDBJ databases">
        <authorList>
            <person name="Kurt Z."/>
        </authorList>
    </citation>
    <scope>NUCLEOTIDE SEQUENCE</scope>
</reference>
<dbReference type="InterPro" id="IPR053879">
    <property type="entry name" value="HYDIN_VesB_CFA65-like_Ig"/>
</dbReference>
<dbReference type="Proteomes" id="UP001642409">
    <property type="component" value="Unassembled WGS sequence"/>
</dbReference>